<dbReference type="InterPro" id="IPR037066">
    <property type="entry name" value="Plug_dom_sf"/>
</dbReference>
<organism evidence="5 6">
    <name type="scientific">Camelimonas abortus</name>
    <dbReference type="NCBI Taxonomy" id="1017184"/>
    <lineage>
        <taxon>Bacteria</taxon>
        <taxon>Pseudomonadati</taxon>
        <taxon>Pseudomonadota</taxon>
        <taxon>Alphaproteobacteria</taxon>
        <taxon>Hyphomicrobiales</taxon>
        <taxon>Chelatococcaceae</taxon>
        <taxon>Camelimonas</taxon>
    </lineage>
</organism>
<comment type="similarity">
    <text evidence="2">Belongs to the TonB-dependent receptor family.</text>
</comment>
<dbReference type="InterPro" id="IPR039426">
    <property type="entry name" value="TonB-dep_rcpt-like"/>
</dbReference>
<name>A0ABV7LFQ5_9HYPH</name>
<keyword evidence="5" id="KW-0675">Receptor</keyword>
<dbReference type="InterPro" id="IPR012910">
    <property type="entry name" value="Plug_dom"/>
</dbReference>
<evidence type="ECO:0000256" key="1">
    <source>
        <dbReference type="ARBA" id="ARBA00022729"/>
    </source>
</evidence>
<evidence type="ECO:0000313" key="5">
    <source>
        <dbReference type="EMBL" id="MFC3265983.1"/>
    </source>
</evidence>
<dbReference type="PROSITE" id="PS52016">
    <property type="entry name" value="TONB_DEPENDENT_REC_3"/>
    <property type="match status" value="1"/>
</dbReference>
<dbReference type="RefSeq" id="WP_376831440.1">
    <property type="nucleotide sequence ID" value="NZ_JBHLWR010000006.1"/>
</dbReference>
<reference evidence="6" key="1">
    <citation type="journal article" date="2019" name="Int. J. Syst. Evol. Microbiol.">
        <title>The Global Catalogue of Microorganisms (GCM) 10K type strain sequencing project: providing services to taxonomists for standard genome sequencing and annotation.</title>
        <authorList>
            <consortium name="The Broad Institute Genomics Platform"/>
            <consortium name="The Broad Institute Genome Sequencing Center for Infectious Disease"/>
            <person name="Wu L."/>
            <person name="Ma J."/>
        </authorList>
    </citation>
    <scope>NUCLEOTIDE SEQUENCE [LARGE SCALE GENOMIC DNA]</scope>
    <source>
        <strain evidence="6">CCM 7941</strain>
    </source>
</reference>
<dbReference type="Gene3D" id="2.170.130.10">
    <property type="entry name" value="TonB-dependent receptor, plug domain"/>
    <property type="match status" value="1"/>
</dbReference>
<keyword evidence="2" id="KW-0813">Transport</keyword>
<sequence>MNLDAITVEGAPQASPLVAGPTTAAITRAELDREQVRRISDIGNLPGAGVGFNRNTGSINIRGLEGARVLTTIDGIRQTFVTDSRIDRGAAAAFDFNAPGGLDLLRGTGGGATPGSGAPGGARALRTPDPEDLARNATSRRRRSRALKPTCTGASPKTGWRAAPFPGCPASTRRMTLA</sequence>
<keyword evidence="1" id="KW-0732">Signal</keyword>
<dbReference type="Pfam" id="PF07715">
    <property type="entry name" value="Plug"/>
    <property type="match status" value="1"/>
</dbReference>
<feature type="region of interest" description="Disordered" evidence="3">
    <location>
        <begin position="107"/>
        <end position="178"/>
    </location>
</feature>
<keyword evidence="2" id="KW-1134">Transmembrane beta strand</keyword>
<gene>
    <name evidence="5" type="ORF">ACFOEX_06420</name>
</gene>
<evidence type="ECO:0000256" key="2">
    <source>
        <dbReference type="PROSITE-ProRule" id="PRU01360"/>
    </source>
</evidence>
<comment type="subcellular location">
    <subcellularLocation>
        <location evidence="2">Cell outer membrane</location>
        <topology evidence="2">Multi-pass membrane protein</topology>
    </subcellularLocation>
</comment>
<keyword evidence="6" id="KW-1185">Reference proteome</keyword>
<dbReference type="PANTHER" id="PTHR30069:SF29">
    <property type="entry name" value="HEMOGLOBIN AND HEMOGLOBIN-HAPTOGLOBIN-BINDING PROTEIN 1-RELATED"/>
    <property type="match status" value="1"/>
</dbReference>
<comment type="caution">
    <text evidence="5">The sequence shown here is derived from an EMBL/GenBank/DDBJ whole genome shotgun (WGS) entry which is preliminary data.</text>
</comment>
<keyword evidence="2" id="KW-0472">Membrane</keyword>
<dbReference type="SUPFAM" id="SSF56935">
    <property type="entry name" value="Porins"/>
    <property type="match status" value="1"/>
</dbReference>
<dbReference type="Proteomes" id="UP001595536">
    <property type="component" value="Unassembled WGS sequence"/>
</dbReference>
<evidence type="ECO:0000313" key="6">
    <source>
        <dbReference type="Proteomes" id="UP001595536"/>
    </source>
</evidence>
<dbReference type="PANTHER" id="PTHR30069">
    <property type="entry name" value="TONB-DEPENDENT OUTER MEMBRANE RECEPTOR"/>
    <property type="match status" value="1"/>
</dbReference>
<keyword evidence="2" id="KW-0998">Cell outer membrane</keyword>
<accession>A0ABV7LFQ5</accession>
<dbReference type="EMBL" id="JBHRUV010000029">
    <property type="protein sequence ID" value="MFC3265983.1"/>
    <property type="molecule type" value="Genomic_DNA"/>
</dbReference>
<feature type="domain" description="TonB-dependent receptor plug" evidence="4">
    <location>
        <begin position="23"/>
        <end position="122"/>
    </location>
</feature>
<evidence type="ECO:0000259" key="4">
    <source>
        <dbReference type="Pfam" id="PF07715"/>
    </source>
</evidence>
<proteinExistence type="inferred from homology"/>
<evidence type="ECO:0000256" key="3">
    <source>
        <dbReference type="SAM" id="MobiDB-lite"/>
    </source>
</evidence>
<feature type="compositionally biased region" description="Gly residues" evidence="3">
    <location>
        <begin position="107"/>
        <end position="120"/>
    </location>
</feature>
<keyword evidence="2" id="KW-0812">Transmembrane</keyword>
<protein>
    <submittedName>
        <fullName evidence="5">TonB-dependent receptor plug domain-containing protein</fullName>
    </submittedName>
</protein>